<feature type="chain" id="PRO_5034233834" evidence="3">
    <location>
        <begin position="31"/>
        <end position="377"/>
    </location>
</feature>
<dbReference type="EMBL" id="BMZC01000020">
    <property type="protein sequence ID" value="GGZ82134.1"/>
    <property type="molecule type" value="Genomic_DNA"/>
</dbReference>
<dbReference type="SUPFAM" id="SSF63829">
    <property type="entry name" value="Calcium-dependent phosphotriesterase"/>
    <property type="match status" value="1"/>
</dbReference>
<dbReference type="Proteomes" id="UP000622604">
    <property type="component" value="Unassembled WGS sequence"/>
</dbReference>
<feature type="signal peptide" evidence="3">
    <location>
        <begin position="1"/>
        <end position="30"/>
    </location>
</feature>
<dbReference type="InterPro" id="IPR017996">
    <property type="entry name" value="MRJP/yellow-related"/>
</dbReference>
<dbReference type="Gene3D" id="2.120.10.30">
    <property type="entry name" value="TolB, C-terminal domain"/>
    <property type="match status" value="1"/>
</dbReference>
<name>A0A8H9IDT7_9ALTE</name>
<dbReference type="GO" id="GO:0005576">
    <property type="term" value="C:extracellular region"/>
    <property type="evidence" value="ECO:0007669"/>
    <property type="project" value="UniProtKB-SubCell"/>
</dbReference>
<comment type="caution">
    <text evidence="4">The sequence shown here is derived from an EMBL/GenBank/DDBJ whole genome shotgun (WGS) entry which is preliminary data.</text>
</comment>
<organism evidence="4 5">
    <name type="scientific">Paraglaciecola chathamensis</name>
    <dbReference type="NCBI Taxonomy" id="368405"/>
    <lineage>
        <taxon>Bacteria</taxon>
        <taxon>Pseudomonadati</taxon>
        <taxon>Pseudomonadota</taxon>
        <taxon>Gammaproteobacteria</taxon>
        <taxon>Alteromonadales</taxon>
        <taxon>Alteromonadaceae</taxon>
        <taxon>Paraglaciecola</taxon>
    </lineage>
</organism>
<sequence length="377" mass="41049">MKTTILNKFKPMIAVSATLASTLLVSQAYGETSKVTTNKIDVVAEITNTRPGNLTITPNGRMILSQQPLDAPELRVVEVMANGELQPFPTLDWADGPEKGEVGFESVIGVHTTTDGIVWVLDMGSATSPAKLVAWDTNSNQLHKIIPIDKSATVDNSFLQDFAIDEKRQQIYIADTTLGNLFGAIKSAFVVVDIKTGKSRRVLQTNPKLMPPEHTVVVNGSVLGAKREDGSKDPIYLGLNPIAIDAQYDWVYFGTVNGSELFRIPASALADSANNDNQLDAKIEFYSKKRPSDGIVIDTDGTIYAGDIENSSVTKITSTGVEVIAQDKTLLSWPDGFAIDNGWLYVTQNQLHLTAPLNEGEAQGTKPYRILRIKIDK</sequence>
<evidence type="ECO:0000256" key="3">
    <source>
        <dbReference type="SAM" id="SignalP"/>
    </source>
</evidence>
<reference evidence="4 5" key="1">
    <citation type="journal article" date="2014" name="Int. J. Syst. Evol. Microbiol.">
        <title>Complete genome sequence of Corynebacterium casei LMG S-19264T (=DSM 44701T), isolated from a smear-ripened cheese.</title>
        <authorList>
            <consortium name="US DOE Joint Genome Institute (JGI-PGF)"/>
            <person name="Walter F."/>
            <person name="Albersmeier A."/>
            <person name="Kalinowski J."/>
            <person name="Ruckert C."/>
        </authorList>
    </citation>
    <scope>NUCLEOTIDE SEQUENCE [LARGE SCALE GENOMIC DNA]</scope>
    <source>
        <strain evidence="4 5">KCTC 32337</strain>
    </source>
</reference>
<dbReference type="AlphaFoldDB" id="A0A8H9IDT7"/>
<evidence type="ECO:0000313" key="4">
    <source>
        <dbReference type="EMBL" id="GGZ82134.1"/>
    </source>
</evidence>
<evidence type="ECO:0000313" key="5">
    <source>
        <dbReference type="Proteomes" id="UP000622604"/>
    </source>
</evidence>
<dbReference type="InterPro" id="IPR011042">
    <property type="entry name" value="6-blade_b-propeller_TolB-like"/>
</dbReference>
<proteinExistence type="predicted"/>
<evidence type="ECO:0000256" key="1">
    <source>
        <dbReference type="ARBA" id="ARBA00004613"/>
    </source>
</evidence>
<evidence type="ECO:0000256" key="2">
    <source>
        <dbReference type="ARBA" id="ARBA00022525"/>
    </source>
</evidence>
<protein>
    <submittedName>
        <fullName evidence="4">Periplasmic protein</fullName>
    </submittedName>
</protein>
<gene>
    <name evidence="4" type="ORF">GCM10011274_44930</name>
</gene>
<dbReference type="RefSeq" id="WP_191867305.1">
    <property type="nucleotide sequence ID" value="NZ_BMZC01000020.1"/>
</dbReference>
<accession>A0A8H9IDT7</accession>
<keyword evidence="2" id="KW-0964">Secreted</keyword>
<comment type="subcellular location">
    <subcellularLocation>
        <location evidence="1">Secreted</location>
    </subcellularLocation>
</comment>
<dbReference type="Pfam" id="PF03022">
    <property type="entry name" value="MRJP"/>
    <property type="match status" value="1"/>
</dbReference>
<dbReference type="PANTHER" id="PTHR10009:SF18">
    <property type="entry name" value="PROTEIN YELLOW-LIKE PROTEIN"/>
    <property type="match status" value="1"/>
</dbReference>
<keyword evidence="3" id="KW-0732">Signal</keyword>
<dbReference type="PANTHER" id="PTHR10009">
    <property type="entry name" value="PROTEIN YELLOW-RELATED"/>
    <property type="match status" value="1"/>
</dbReference>